<keyword evidence="3 5" id="KW-1005">Bacterial flagellum biogenesis</keyword>
<feature type="compositionally biased region" description="Basic and acidic residues" evidence="6">
    <location>
        <begin position="17"/>
        <end position="28"/>
    </location>
</feature>
<evidence type="ECO:0000256" key="4">
    <source>
        <dbReference type="ARBA" id="ARBA00024746"/>
    </source>
</evidence>
<dbReference type="KEGG" id="tvr:TVD_07900"/>
<dbReference type="Pfam" id="PF03963">
    <property type="entry name" value="FlgD"/>
    <property type="match status" value="1"/>
</dbReference>
<dbReference type="EMBL" id="CP011367">
    <property type="protein sequence ID" value="AKJ95287.1"/>
    <property type="molecule type" value="Genomic_DNA"/>
</dbReference>
<reference evidence="9 10" key="1">
    <citation type="submission" date="2015-04" db="EMBL/GenBank/DDBJ databases">
        <title>Complete Sequence for the Genome of the Thioalkalivibrio versutus D301.</title>
        <authorList>
            <person name="Mu T."/>
            <person name="Zhou J."/>
            <person name="Xu X."/>
        </authorList>
    </citation>
    <scope>NUCLEOTIDE SEQUENCE [LARGE SCALE GENOMIC DNA]</scope>
    <source>
        <strain evidence="9 10">D301</strain>
    </source>
</reference>
<dbReference type="PATRIC" id="fig|106634.4.peg.1612"/>
<evidence type="ECO:0000256" key="6">
    <source>
        <dbReference type="SAM" id="MobiDB-lite"/>
    </source>
</evidence>
<dbReference type="InterPro" id="IPR025963">
    <property type="entry name" value="FLgD_Tudor"/>
</dbReference>
<keyword evidence="9" id="KW-0282">Flagellum</keyword>
<dbReference type="Gene3D" id="2.30.30.910">
    <property type="match status" value="1"/>
</dbReference>
<dbReference type="GO" id="GO:0044781">
    <property type="term" value="P:bacterial-type flagellum organization"/>
    <property type="evidence" value="ECO:0007669"/>
    <property type="project" value="UniProtKB-UniRule"/>
</dbReference>
<proteinExistence type="inferred from homology"/>
<feature type="domain" description="FlgD Tudor-like" evidence="8">
    <location>
        <begin position="85"/>
        <end position="220"/>
    </location>
</feature>
<evidence type="ECO:0000256" key="5">
    <source>
        <dbReference type="RuleBase" id="RU362076"/>
    </source>
</evidence>
<dbReference type="STRING" id="106634.TVD_07900"/>
<dbReference type="Proteomes" id="UP000064201">
    <property type="component" value="Chromosome"/>
</dbReference>
<organism evidence="9 10">
    <name type="scientific">Thioalkalivibrio versutus</name>
    <dbReference type="NCBI Taxonomy" id="106634"/>
    <lineage>
        <taxon>Bacteria</taxon>
        <taxon>Pseudomonadati</taxon>
        <taxon>Pseudomonadota</taxon>
        <taxon>Gammaproteobacteria</taxon>
        <taxon>Chromatiales</taxon>
        <taxon>Ectothiorhodospiraceae</taxon>
        <taxon>Thioalkalivibrio</taxon>
    </lineage>
</organism>
<evidence type="ECO:0000256" key="2">
    <source>
        <dbReference type="ARBA" id="ARBA00016013"/>
    </source>
</evidence>
<feature type="domain" description="FlgD/Vpr Ig-like" evidence="7">
    <location>
        <begin position="111"/>
        <end position="179"/>
    </location>
</feature>
<dbReference type="Pfam" id="PF13861">
    <property type="entry name" value="FLgD_tudor"/>
    <property type="match status" value="1"/>
</dbReference>
<protein>
    <recommendedName>
        <fullName evidence="2 5">Basal-body rod modification protein FlgD</fullName>
    </recommendedName>
</protein>
<dbReference type="Gene3D" id="2.60.40.4070">
    <property type="match status" value="1"/>
</dbReference>
<keyword evidence="9" id="KW-0966">Cell projection</keyword>
<evidence type="ECO:0000313" key="10">
    <source>
        <dbReference type="Proteomes" id="UP000064201"/>
    </source>
</evidence>
<evidence type="ECO:0000256" key="1">
    <source>
        <dbReference type="ARBA" id="ARBA00010577"/>
    </source>
</evidence>
<gene>
    <name evidence="9" type="ORF">TVD_07900</name>
</gene>
<name>A0A0G3G727_9GAMM</name>
<keyword evidence="10" id="KW-1185">Reference proteome</keyword>
<evidence type="ECO:0000313" key="9">
    <source>
        <dbReference type="EMBL" id="AKJ95287.1"/>
    </source>
</evidence>
<dbReference type="InterPro" id="IPR025965">
    <property type="entry name" value="FlgD/Vpr_Ig-like"/>
</dbReference>
<sequence>MTQISPELLDRLGLSRPEQKQDKDMDRLGQSDFLKLMTTQLENQDPMEPMDNGDFLGQMAQFSTVTGIEELSKSFQQLAQSLGQNQTLQAASLVGKDVLVPVEFGELGPDGMVKGAVDLDRSTEELQIDVYSPNGERIRRMNLGAAGSGLQEFSWNGMRDDGTFAPPGVYEFKATARSGTQSEAVDTFLDARVESVAVGNDSGLALTVQGLGEISFSDVRRIGG</sequence>
<dbReference type="InterPro" id="IPR005648">
    <property type="entry name" value="FlgD"/>
</dbReference>
<evidence type="ECO:0000256" key="3">
    <source>
        <dbReference type="ARBA" id="ARBA00022795"/>
    </source>
</evidence>
<accession>A0A0G3G727</accession>
<evidence type="ECO:0000259" key="8">
    <source>
        <dbReference type="Pfam" id="PF13861"/>
    </source>
</evidence>
<dbReference type="AlphaFoldDB" id="A0A0G3G727"/>
<dbReference type="RefSeq" id="WP_018145465.1">
    <property type="nucleotide sequence ID" value="NZ_CP011367.1"/>
</dbReference>
<dbReference type="OrthoDB" id="9785233at2"/>
<evidence type="ECO:0000259" key="7">
    <source>
        <dbReference type="Pfam" id="PF13860"/>
    </source>
</evidence>
<feature type="region of interest" description="Disordered" evidence="6">
    <location>
        <begin position="1"/>
        <end position="28"/>
    </location>
</feature>
<comment type="function">
    <text evidence="4 5">Required for flagellar hook formation. May act as a scaffolding protein.</text>
</comment>
<comment type="similarity">
    <text evidence="1 5">Belongs to the FlgD family.</text>
</comment>
<keyword evidence="9" id="KW-0969">Cilium</keyword>
<dbReference type="Pfam" id="PF13860">
    <property type="entry name" value="FlgD_ig"/>
    <property type="match status" value="1"/>
</dbReference>